<dbReference type="InterPro" id="IPR000672">
    <property type="entry name" value="THF_DH/CycHdrlase"/>
</dbReference>
<comment type="catalytic activity">
    <reaction evidence="7">
        <text>(6R)-5,10-methenyltetrahydrofolate + H2O = (6R)-10-formyltetrahydrofolate + H(+)</text>
        <dbReference type="Rhea" id="RHEA:23700"/>
        <dbReference type="ChEBI" id="CHEBI:15377"/>
        <dbReference type="ChEBI" id="CHEBI:15378"/>
        <dbReference type="ChEBI" id="CHEBI:57455"/>
        <dbReference type="ChEBI" id="CHEBI:195366"/>
        <dbReference type="EC" id="3.5.4.9"/>
    </reaction>
</comment>
<evidence type="ECO:0000256" key="6">
    <source>
        <dbReference type="ARBA" id="ARBA00023268"/>
    </source>
</evidence>
<dbReference type="GO" id="GO:0004487">
    <property type="term" value="F:methylenetetrahydrofolate dehydrogenase (NAD+) activity"/>
    <property type="evidence" value="ECO:0007669"/>
    <property type="project" value="TreeGrafter"/>
</dbReference>
<evidence type="ECO:0000256" key="4">
    <source>
        <dbReference type="ARBA" id="ARBA00022801"/>
    </source>
</evidence>
<dbReference type="SUPFAM" id="SSF51735">
    <property type="entry name" value="NAD(P)-binding Rossmann-fold domains"/>
    <property type="match status" value="1"/>
</dbReference>
<comment type="caution">
    <text evidence="10">The sequence shown here is derived from an EMBL/GenBank/DDBJ whole genome shotgun (WGS) entry which is preliminary data.</text>
</comment>
<dbReference type="FunFam" id="3.40.50.720:FF:000070">
    <property type="entry name" value="probable bifunctional methylenetetrahydrofolate dehydrogenase/cyclohydrolase 2"/>
    <property type="match status" value="1"/>
</dbReference>
<dbReference type="PANTHER" id="PTHR48099">
    <property type="entry name" value="C-1-TETRAHYDROFOLATE SYNTHASE, CYTOPLASMIC-RELATED"/>
    <property type="match status" value="1"/>
</dbReference>
<keyword evidence="4" id="KW-0378">Hydrolase</keyword>
<evidence type="ECO:0000259" key="8">
    <source>
        <dbReference type="Pfam" id="PF00763"/>
    </source>
</evidence>
<dbReference type="Gene3D" id="3.40.50.10860">
    <property type="entry name" value="Leucine Dehydrogenase, chain A, domain 1"/>
    <property type="match status" value="1"/>
</dbReference>
<accession>A0AAD9N9V5</accession>
<dbReference type="PROSITE" id="PS00766">
    <property type="entry name" value="THF_DHG_CYH_1"/>
    <property type="match status" value="1"/>
</dbReference>
<evidence type="ECO:0000259" key="9">
    <source>
        <dbReference type="Pfam" id="PF02882"/>
    </source>
</evidence>
<dbReference type="InterPro" id="IPR020867">
    <property type="entry name" value="THF_DH/CycHdrlase_CS"/>
</dbReference>
<dbReference type="GO" id="GO:0004477">
    <property type="term" value="F:methenyltetrahydrofolate cyclohydrolase activity"/>
    <property type="evidence" value="ECO:0007669"/>
    <property type="project" value="UniProtKB-EC"/>
</dbReference>
<feature type="domain" description="Tetrahydrofolate dehydrogenase/cyclohydrolase NAD(P)-binding" evidence="9">
    <location>
        <begin position="130"/>
        <end position="287"/>
    </location>
</feature>
<dbReference type="SUPFAM" id="SSF53223">
    <property type="entry name" value="Aminoacid dehydrogenase-like, N-terminal domain"/>
    <property type="match status" value="1"/>
</dbReference>
<dbReference type="AlphaFoldDB" id="A0AAD9N9V5"/>
<reference evidence="10" key="1">
    <citation type="journal article" date="2023" name="Mol. Biol. Evol.">
        <title>Third-Generation Sequencing Reveals the Adaptive Role of the Epigenome in Three Deep-Sea Polychaetes.</title>
        <authorList>
            <person name="Perez M."/>
            <person name="Aroh O."/>
            <person name="Sun Y."/>
            <person name="Lan Y."/>
            <person name="Juniper S.K."/>
            <person name="Young C.R."/>
            <person name="Angers B."/>
            <person name="Qian P.Y."/>
        </authorList>
    </citation>
    <scope>NUCLEOTIDE SEQUENCE</scope>
    <source>
        <strain evidence="10">P08H-3</strain>
    </source>
</reference>
<keyword evidence="5" id="KW-0560">Oxidoreductase</keyword>
<evidence type="ECO:0000256" key="2">
    <source>
        <dbReference type="ARBA" id="ARBA00012776"/>
    </source>
</evidence>
<dbReference type="PANTHER" id="PTHR48099:SF11">
    <property type="entry name" value="BIFUNCTIONAL METHYLENETETRAHYDROFOLATE DEHYDROGENASE_CYCLOHYDROLASE, MITOCHONDRIAL"/>
    <property type="match status" value="1"/>
</dbReference>
<dbReference type="InterPro" id="IPR036291">
    <property type="entry name" value="NAD(P)-bd_dom_sf"/>
</dbReference>
<keyword evidence="11" id="KW-1185">Reference proteome</keyword>
<dbReference type="GO" id="GO:0004488">
    <property type="term" value="F:methylenetetrahydrofolate dehydrogenase (NADP+) activity"/>
    <property type="evidence" value="ECO:0007669"/>
    <property type="project" value="InterPro"/>
</dbReference>
<proteinExistence type="inferred from homology"/>
<dbReference type="Gene3D" id="3.40.50.720">
    <property type="entry name" value="NAD(P)-binding Rossmann-like Domain"/>
    <property type="match status" value="1"/>
</dbReference>
<name>A0AAD9N9V5_9ANNE</name>
<evidence type="ECO:0000313" key="10">
    <source>
        <dbReference type="EMBL" id="KAK2160793.1"/>
    </source>
</evidence>
<gene>
    <name evidence="10" type="ORF">LSH36_127g16047</name>
</gene>
<evidence type="ECO:0000256" key="1">
    <source>
        <dbReference type="ARBA" id="ARBA00011738"/>
    </source>
</evidence>
<keyword evidence="6" id="KW-0511">Multifunctional enzyme</keyword>
<evidence type="ECO:0000256" key="3">
    <source>
        <dbReference type="ARBA" id="ARBA00022563"/>
    </source>
</evidence>
<dbReference type="FunFam" id="3.40.50.10860:FF:000005">
    <property type="entry name" value="C-1-tetrahydrofolate synthase, cytoplasmic, putative"/>
    <property type="match status" value="1"/>
</dbReference>
<dbReference type="EC" id="3.5.4.9" evidence="2"/>
<dbReference type="Proteomes" id="UP001208570">
    <property type="component" value="Unassembled WGS sequence"/>
</dbReference>
<evidence type="ECO:0000256" key="5">
    <source>
        <dbReference type="ARBA" id="ARBA00023002"/>
    </source>
</evidence>
<comment type="subunit">
    <text evidence="1">Homodimer.</text>
</comment>
<keyword evidence="3" id="KW-0554">One-carbon metabolism</keyword>
<dbReference type="InterPro" id="IPR046346">
    <property type="entry name" value="Aminoacid_DH-like_N_sf"/>
</dbReference>
<dbReference type="EMBL" id="JAODUP010000127">
    <property type="protein sequence ID" value="KAK2160793.1"/>
    <property type="molecule type" value="Genomic_DNA"/>
</dbReference>
<dbReference type="CDD" id="cd01080">
    <property type="entry name" value="NAD_bind_m-THF_DH_Cyclohyd"/>
    <property type="match status" value="1"/>
</dbReference>
<feature type="domain" description="Tetrahydrofolate dehydrogenase/cyclohydrolase catalytic" evidence="8">
    <location>
        <begin position="1"/>
        <end position="111"/>
    </location>
</feature>
<protein>
    <recommendedName>
        <fullName evidence="2">methenyltetrahydrofolate cyclohydrolase</fullName>
        <ecNumber evidence="2">3.5.4.9</ecNumber>
    </recommendedName>
</protein>
<dbReference type="Pfam" id="PF02882">
    <property type="entry name" value="THF_DHG_CYH_C"/>
    <property type="match status" value="1"/>
</dbReference>
<dbReference type="InterPro" id="IPR020630">
    <property type="entry name" value="THF_DH/CycHdrlase_cat_dom"/>
</dbReference>
<dbReference type="GO" id="GO:0005739">
    <property type="term" value="C:mitochondrion"/>
    <property type="evidence" value="ECO:0007669"/>
    <property type="project" value="TreeGrafter"/>
</dbReference>
<dbReference type="InterPro" id="IPR020631">
    <property type="entry name" value="THF_DH/CycHdrlase_NAD-bd_dom"/>
</dbReference>
<evidence type="ECO:0000313" key="11">
    <source>
        <dbReference type="Proteomes" id="UP001208570"/>
    </source>
</evidence>
<dbReference type="HAMAP" id="MF_01576">
    <property type="entry name" value="THF_DHG_CYH"/>
    <property type="match status" value="1"/>
</dbReference>
<evidence type="ECO:0000256" key="7">
    <source>
        <dbReference type="ARBA" id="ARBA00036357"/>
    </source>
</evidence>
<organism evidence="10 11">
    <name type="scientific">Paralvinella palmiformis</name>
    <dbReference type="NCBI Taxonomy" id="53620"/>
    <lineage>
        <taxon>Eukaryota</taxon>
        <taxon>Metazoa</taxon>
        <taxon>Spiralia</taxon>
        <taxon>Lophotrochozoa</taxon>
        <taxon>Annelida</taxon>
        <taxon>Polychaeta</taxon>
        <taxon>Sedentaria</taxon>
        <taxon>Canalipalpata</taxon>
        <taxon>Terebellida</taxon>
        <taxon>Terebelliformia</taxon>
        <taxon>Alvinellidae</taxon>
        <taxon>Paralvinella</taxon>
    </lineage>
</organism>
<dbReference type="Pfam" id="PF00763">
    <property type="entry name" value="THF_DHG_CYH"/>
    <property type="match status" value="1"/>
</dbReference>
<dbReference type="PRINTS" id="PR00085">
    <property type="entry name" value="THFDHDRGNASE"/>
</dbReference>
<dbReference type="PROSITE" id="PS00767">
    <property type="entry name" value="THF_DHG_CYH_2"/>
    <property type="match status" value="1"/>
</dbReference>
<sequence>MAKEIKNEIRAEVEQMVAAGRRAPHLTAVMVGDDPASNTYVRNKMRAAEYTKITSETLRLPTDISQDELISNISRLNKDDSVDGILIQLPIPPHISERAVCNAVAPEKDVDGFHVINVGRFCVDMKAMIPATPVGVIEMIKRTGVETFGKNAVVCGRSKNVGMPIAMLLHADGIGETEACDATTTICHRYTPPEQLRDFVKSADILVVATGIPKLITADMVKEGVAVFDVGITRIRDEKTGKFKLVGDVDFEGVSEKASYITPVPGGVGPMTVAMVIRNTLLAAKKQIQY</sequence>
<dbReference type="GO" id="GO:0035999">
    <property type="term" value="P:tetrahydrofolate interconversion"/>
    <property type="evidence" value="ECO:0007669"/>
    <property type="project" value="TreeGrafter"/>
</dbReference>